<dbReference type="PANTHER" id="PTHR22604">
    <property type="entry name" value="OXIDOREDUCTASES"/>
    <property type="match status" value="1"/>
</dbReference>
<evidence type="ECO:0000313" key="5">
    <source>
        <dbReference type="EMBL" id="GIH17401.1"/>
    </source>
</evidence>
<evidence type="ECO:0000259" key="4">
    <source>
        <dbReference type="Pfam" id="PF22725"/>
    </source>
</evidence>
<feature type="domain" description="Gfo/Idh/MocA-like oxidoreductase N-terminal" evidence="3">
    <location>
        <begin position="4"/>
        <end position="123"/>
    </location>
</feature>
<dbReference type="SUPFAM" id="SSF55347">
    <property type="entry name" value="Glyceraldehyde-3-phosphate dehydrogenase-like, C-terminal domain"/>
    <property type="match status" value="1"/>
</dbReference>
<keyword evidence="2" id="KW-0560">Oxidoreductase</keyword>
<organism evidence="5 6">
    <name type="scientific">Rugosimonospora africana</name>
    <dbReference type="NCBI Taxonomy" id="556532"/>
    <lineage>
        <taxon>Bacteria</taxon>
        <taxon>Bacillati</taxon>
        <taxon>Actinomycetota</taxon>
        <taxon>Actinomycetes</taxon>
        <taxon>Micromonosporales</taxon>
        <taxon>Micromonosporaceae</taxon>
        <taxon>Rugosimonospora</taxon>
    </lineage>
</organism>
<dbReference type="AlphaFoldDB" id="A0A8J3QVS7"/>
<evidence type="ECO:0000259" key="3">
    <source>
        <dbReference type="Pfam" id="PF01408"/>
    </source>
</evidence>
<protein>
    <submittedName>
        <fullName evidence="5">Oxidoreductase</fullName>
    </submittedName>
</protein>
<gene>
    <name evidence="5" type="ORF">Raf01_55730</name>
</gene>
<dbReference type="InterPro" id="IPR050984">
    <property type="entry name" value="Gfo/Idh/MocA_domain"/>
</dbReference>
<comment type="similarity">
    <text evidence="1">Belongs to the Gfo/Idh/MocA family.</text>
</comment>
<dbReference type="GO" id="GO:0000166">
    <property type="term" value="F:nucleotide binding"/>
    <property type="evidence" value="ECO:0007669"/>
    <property type="project" value="InterPro"/>
</dbReference>
<dbReference type="SUPFAM" id="SSF51735">
    <property type="entry name" value="NAD(P)-binding Rossmann-fold domains"/>
    <property type="match status" value="1"/>
</dbReference>
<reference evidence="5" key="1">
    <citation type="submission" date="2021-01" db="EMBL/GenBank/DDBJ databases">
        <title>Whole genome shotgun sequence of Rugosimonospora africana NBRC 104875.</title>
        <authorList>
            <person name="Komaki H."/>
            <person name="Tamura T."/>
        </authorList>
    </citation>
    <scope>NUCLEOTIDE SEQUENCE</scope>
    <source>
        <strain evidence="5">NBRC 104875</strain>
    </source>
</reference>
<sequence>MNTMRIGVLGAARIAPAAIIKPARQVPDVTVTAIAARDPGRARAFAAKHAIPTVHPDYEQLLADPDVDAVYIPAPNGLHARWTLAALAAGKHVLCEKPLASNETQAREVADAADRAGLVVMEAFHYRYHPLLARVEQLLGEGAIGAVRHVHASMCFPLPKFSDIRYRLDLAGGAMMDAGCYAVNALRLVGGEPEVLSAQATLHSPGVDRAMTARLRFPGGASGAGANEAGVSEAGVSGADATGSVATGGEATGELVTSLWSRHLLSLSLRVTGESGWLRVFNYLMPGMYHRLTWRAGGRTHRERVPGDATYTHQLRAFVAAIRDGAPVPTSARDAVSNMRVIDDIYRAAGLAPRE</sequence>
<dbReference type="Pfam" id="PF22725">
    <property type="entry name" value="GFO_IDH_MocA_C3"/>
    <property type="match status" value="1"/>
</dbReference>
<proteinExistence type="inferred from homology"/>
<dbReference type="InterPro" id="IPR000683">
    <property type="entry name" value="Gfo/Idh/MocA-like_OxRdtase_N"/>
</dbReference>
<dbReference type="Pfam" id="PF01408">
    <property type="entry name" value="GFO_IDH_MocA"/>
    <property type="match status" value="1"/>
</dbReference>
<evidence type="ECO:0000256" key="1">
    <source>
        <dbReference type="ARBA" id="ARBA00010928"/>
    </source>
</evidence>
<dbReference type="GO" id="GO:0016491">
    <property type="term" value="F:oxidoreductase activity"/>
    <property type="evidence" value="ECO:0007669"/>
    <property type="project" value="UniProtKB-KW"/>
</dbReference>
<dbReference type="Gene3D" id="3.40.50.720">
    <property type="entry name" value="NAD(P)-binding Rossmann-like Domain"/>
    <property type="match status" value="1"/>
</dbReference>
<accession>A0A8J3QVS7</accession>
<dbReference type="PANTHER" id="PTHR22604:SF105">
    <property type="entry name" value="TRANS-1,2-DIHYDROBENZENE-1,2-DIOL DEHYDROGENASE"/>
    <property type="match status" value="1"/>
</dbReference>
<evidence type="ECO:0000313" key="6">
    <source>
        <dbReference type="Proteomes" id="UP000642748"/>
    </source>
</evidence>
<feature type="domain" description="GFO/IDH/MocA-like oxidoreductase" evidence="4">
    <location>
        <begin position="133"/>
        <end position="223"/>
    </location>
</feature>
<evidence type="ECO:0000256" key="2">
    <source>
        <dbReference type="ARBA" id="ARBA00023002"/>
    </source>
</evidence>
<keyword evidence="6" id="KW-1185">Reference proteome</keyword>
<dbReference type="InterPro" id="IPR055170">
    <property type="entry name" value="GFO_IDH_MocA-like_dom"/>
</dbReference>
<dbReference type="EMBL" id="BONZ01000054">
    <property type="protein sequence ID" value="GIH17401.1"/>
    <property type="molecule type" value="Genomic_DNA"/>
</dbReference>
<dbReference type="InterPro" id="IPR036291">
    <property type="entry name" value="NAD(P)-bd_dom_sf"/>
</dbReference>
<comment type="caution">
    <text evidence="5">The sequence shown here is derived from an EMBL/GenBank/DDBJ whole genome shotgun (WGS) entry which is preliminary data.</text>
</comment>
<dbReference type="Proteomes" id="UP000642748">
    <property type="component" value="Unassembled WGS sequence"/>
</dbReference>
<dbReference type="Gene3D" id="3.30.360.10">
    <property type="entry name" value="Dihydrodipicolinate Reductase, domain 2"/>
    <property type="match status" value="1"/>
</dbReference>
<name>A0A8J3QVS7_9ACTN</name>